<comment type="caution">
    <text evidence="2">The sequence shown here is derived from an EMBL/GenBank/DDBJ whole genome shotgun (WGS) entry which is preliminary data.</text>
</comment>
<dbReference type="Pfam" id="PF13531">
    <property type="entry name" value="SBP_bac_11"/>
    <property type="match status" value="1"/>
</dbReference>
<evidence type="ECO:0000256" key="1">
    <source>
        <dbReference type="SAM" id="SignalP"/>
    </source>
</evidence>
<protein>
    <submittedName>
        <fullName evidence="2">Molybdate ABC transporter substrate-binding protein</fullName>
    </submittedName>
</protein>
<dbReference type="PANTHER" id="PTHR30632:SF0">
    <property type="entry name" value="SULFATE-BINDING PROTEIN"/>
    <property type="match status" value="1"/>
</dbReference>
<dbReference type="SUPFAM" id="SSF53850">
    <property type="entry name" value="Periplasmic binding protein-like II"/>
    <property type="match status" value="1"/>
</dbReference>
<dbReference type="InterPro" id="IPR050682">
    <property type="entry name" value="ModA/WtpA"/>
</dbReference>
<dbReference type="Gene3D" id="3.40.190.10">
    <property type="entry name" value="Periplasmic binding protein-like II"/>
    <property type="match status" value="2"/>
</dbReference>
<feature type="signal peptide" evidence="1">
    <location>
        <begin position="1"/>
        <end position="30"/>
    </location>
</feature>
<dbReference type="RefSeq" id="WP_167844806.1">
    <property type="nucleotide sequence ID" value="NZ_JHEG04000001.1"/>
</dbReference>
<dbReference type="AlphaFoldDB" id="A0A8S9TE87"/>
<gene>
    <name evidence="2" type="ORF">DA73_0400033925</name>
</gene>
<dbReference type="PANTHER" id="PTHR30632">
    <property type="entry name" value="MOLYBDATE-BINDING PERIPLASMIC PROTEIN"/>
    <property type="match status" value="1"/>
</dbReference>
<evidence type="ECO:0000313" key="3">
    <source>
        <dbReference type="Proteomes" id="UP000029738"/>
    </source>
</evidence>
<organism evidence="2 3">
    <name type="scientific">Tolypothrix bouteillei VB521301</name>
    <dbReference type="NCBI Taxonomy" id="1479485"/>
    <lineage>
        <taxon>Bacteria</taxon>
        <taxon>Bacillati</taxon>
        <taxon>Cyanobacteriota</taxon>
        <taxon>Cyanophyceae</taxon>
        <taxon>Nostocales</taxon>
        <taxon>Tolypothrichaceae</taxon>
        <taxon>Tolypothrix</taxon>
    </lineage>
</organism>
<accession>A0A8S9TE87</accession>
<dbReference type="GO" id="GO:0030973">
    <property type="term" value="F:molybdate ion binding"/>
    <property type="evidence" value="ECO:0007669"/>
    <property type="project" value="TreeGrafter"/>
</dbReference>
<sequence>MFSSNNIGKSLLAISVFTCISSVTPTRAFAATFSSQSQSEPQAIGLYGAGSLRGALTEVANAFSQEYKNPVTTEFGPSGTLRERIENGDKPDVFASADIGNPQKLYEQGLSNPIVNFTSNRMTLVVRPGLSVTSENLVDTLLDPEIKLGTSTAISDPSGDYAQEIFRKIDDLKPGSFQTLDAKALRLVGGPNSPPVPNGKNNLVYFLEETQQADVFLSYYTSALAALEISPNLQVIELPDELAVRADYGLTVLKDANPDGTKLAEYILSPTGQSILAKYGFSAPSRSTKVPEHQSIAIFLAASVALLQKKKFVSSQSVN</sequence>
<keyword evidence="1" id="KW-0732">Signal</keyword>
<proteinExistence type="predicted"/>
<dbReference type="GO" id="GO:0015689">
    <property type="term" value="P:molybdate ion transport"/>
    <property type="evidence" value="ECO:0007669"/>
    <property type="project" value="TreeGrafter"/>
</dbReference>
<feature type="chain" id="PRO_5035848569" evidence="1">
    <location>
        <begin position="31"/>
        <end position="319"/>
    </location>
</feature>
<reference evidence="2" key="2">
    <citation type="submission" date="2019-11" db="EMBL/GenBank/DDBJ databases">
        <title>Improved Assembly of Tolypothrix boutellei genome.</title>
        <authorList>
            <person name="Sarangi A.N."/>
            <person name="Mukherjee M."/>
            <person name="Ghosh S."/>
            <person name="Singh D."/>
            <person name="Das A."/>
            <person name="Kant S."/>
            <person name="Prusty A."/>
            <person name="Tripathy S."/>
        </authorList>
    </citation>
    <scope>NUCLEOTIDE SEQUENCE</scope>
    <source>
        <strain evidence="2">VB521301</strain>
    </source>
</reference>
<dbReference type="Proteomes" id="UP000029738">
    <property type="component" value="Unassembled WGS sequence"/>
</dbReference>
<dbReference type="EMBL" id="JHEG04000001">
    <property type="protein sequence ID" value="KAF3889914.1"/>
    <property type="molecule type" value="Genomic_DNA"/>
</dbReference>
<dbReference type="NCBIfam" id="NF002917">
    <property type="entry name" value="PRK03537.1-3"/>
    <property type="match status" value="1"/>
</dbReference>
<evidence type="ECO:0000313" key="2">
    <source>
        <dbReference type="EMBL" id="KAF3889914.1"/>
    </source>
</evidence>
<keyword evidence="3" id="KW-1185">Reference proteome</keyword>
<name>A0A8S9TE87_9CYAN</name>
<reference evidence="2" key="1">
    <citation type="journal article" date="2015" name="Genome Announc.">
        <title>Draft Genome Sequence of Tolypothrix boutellei Strain VB521301.</title>
        <authorList>
            <person name="Chandrababunaidu M.M."/>
            <person name="Singh D."/>
            <person name="Sen D."/>
            <person name="Bhan S."/>
            <person name="Das S."/>
            <person name="Gupta A."/>
            <person name="Adhikary S.P."/>
            <person name="Tripathy S."/>
        </authorList>
    </citation>
    <scope>NUCLEOTIDE SEQUENCE</scope>
    <source>
        <strain evidence="2">VB521301</strain>
    </source>
</reference>